<evidence type="ECO:0000313" key="9">
    <source>
        <dbReference type="EMBL" id="CAD8912441.1"/>
    </source>
</evidence>
<name>A0A7S1C8B5_9STRA</name>
<dbReference type="InterPro" id="IPR011904">
    <property type="entry name" value="Ac_CoA_lig"/>
</dbReference>
<dbReference type="Pfam" id="PF00501">
    <property type="entry name" value="AMP-binding"/>
    <property type="match status" value="1"/>
</dbReference>
<keyword evidence="4 5" id="KW-0067">ATP-binding</keyword>
<reference evidence="9" key="1">
    <citation type="submission" date="2021-01" db="EMBL/GenBank/DDBJ databases">
        <authorList>
            <person name="Corre E."/>
            <person name="Pelletier E."/>
            <person name="Niang G."/>
            <person name="Scheremetjew M."/>
            <person name="Finn R."/>
            <person name="Kale V."/>
            <person name="Holt S."/>
            <person name="Cochrane G."/>
            <person name="Meng A."/>
            <person name="Brown T."/>
            <person name="Cohen L."/>
        </authorList>
    </citation>
    <scope>NUCLEOTIDE SEQUENCE</scope>
    <source>
        <strain evidence="9">Ms1</strain>
    </source>
</reference>
<dbReference type="GO" id="GO:0019427">
    <property type="term" value="P:acetyl-CoA biosynthetic process from acetate"/>
    <property type="evidence" value="ECO:0007669"/>
    <property type="project" value="InterPro"/>
</dbReference>
<dbReference type="Gene3D" id="3.30.300.30">
    <property type="match status" value="1"/>
</dbReference>
<dbReference type="PROSITE" id="PS00455">
    <property type="entry name" value="AMP_BINDING"/>
    <property type="match status" value="1"/>
</dbReference>
<sequence length="625" mass="68991">MYYESIHDSDAFWGRMALENITWFRDFDRVSQGSFEVGDIAWFTGGRLNVSYNCIDRHLEDRGDKTAIIWEDDEGNTEHISYKKLLQEVSRVANVLKDQGVRKGDTVAVYLPMIPQLAYVMLACARIGAPHSVVFAGFSADSLRDRIVDGHSKWVVCSDEGLRGGKTIPLKQTVDDACTGAAAGIVQKVFMFKRTGAAVNVVAGRDVWMEPEMAKARPYCPAVPLDSEDMLFLLYTSGSTGKPKGVAHSQAGYLLYTMLTHRYVFDIREDDVYACVADCGWITGHSYIVYGPLANGATTLMFESTPLYPNASRYWDLVQRNKVTQFYTAPTAIRALMRHGTEPVEGYDLSSLRVLGTVGEPINPEAWRWYHKHIGKGKCKIVDTYWQTETGGIMLTPLPEATPTKPGSATLPFFGIQPVIRDKDSGEVLTGNGVQGVLCIGKPWPSLARTVYGDHERYLKVYMTAYAGNYFTGDGAIRDKDGYYWITGRVDDVLNVSGHRLGSAEIESALVAHEFVAEAAVIGFPHDVKGEGLCCYVTLVKTAADSAETIKALKQQVRKVIGPFATPDYIIITPALPKTRSGKIMRRVLRKIIARETDSLGDITTLADSSVIEGLIKKVNSVLDA</sequence>
<dbReference type="Gene3D" id="3.40.50.12780">
    <property type="entry name" value="N-terminal domain of ligase-like"/>
    <property type="match status" value="1"/>
</dbReference>
<dbReference type="EMBL" id="HBFS01008329">
    <property type="protein sequence ID" value="CAD8912441.1"/>
    <property type="molecule type" value="Transcribed_RNA"/>
</dbReference>
<evidence type="ECO:0000259" key="6">
    <source>
        <dbReference type="Pfam" id="PF00501"/>
    </source>
</evidence>
<feature type="domain" description="AMP-binding enzyme C-terminal" evidence="7">
    <location>
        <begin position="505"/>
        <end position="583"/>
    </location>
</feature>
<comment type="catalytic activity">
    <reaction evidence="5">
        <text>acetate + ATP + CoA = acetyl-CoA + AMP + diphosphate</text>
        <dbReference type="Rhea" id="RHEA:23176"/>
        <dbReference type="ChEBI" id="CHEBI:30089"/>
        <dbReference type="ChEBI" id="CHEBI:30616"/>
        <dbReference type="ChEBI" id="CHEBI:33019"/>
        <dbReference type="ChEBI" id="CHEBI:57287"/>
        <dbReference type="ChEBI" id="CHEBI:57288"/>
        <dbReference type="ChEBI" id="CHEBI:456215"/>
        <dbReference type="EC" id="6.2.1.1"/>
    </reaction>
</comment>
<dbReference type="CDD" id="cd05966">
    <property type="entry name" value="ACS"/>
    <property type="match status" value="1"/>
</dbReference>
<organism evidence="9">
    <name type="scientific">Bicosoecida sp. CB-2014</name>
    <dbReference type="NCBI Taxonomy" id="1486930"/>
    <lineage>
        <taxon>Eukaryota</taxon>
        <taxon>Sar</taxon>
        <taxon>Stramenopiles</taxon>
        <taxon>Bigyra</taxon>
        <taxon>Opalozoa</taxon>
        <taxon>Bicosoecida</taxon>
    </lineage>
</organism>
<dbReference type="InterPro" id="IPR020845">
    <property type="entry name" value="AMP-binding_CS"/>
</dbReference>
<keyword evidence="2 5" id="KW-0436">Ligase</keyword>
<evidence type="ECO:0000256" key="3">
    <source>
        <dbReference type="ARBA" id="ARBA00022741"/>
    </source>
</evidence>
<dbReference type="GO" id="GO:0003987">
    <property type="term" value="F:acetate-CoA ligase activity"/>
    <property type="evidence" value="ECO:0007669"/>
    <property type="project" value="UniProtKB-UniRule"/>
</dbReference>
<evidence type="ECO:0000256" key="5">
    <source>
        <dbReference type="RuleBase" id="RU361147"/>
    </source>
</evidence>
<dbReference type="Pfam" id="PF13193">
    <property type="entry name" value="AMP-binding_C"/>
    <property type="match status" value="1"/>
</dbReference>
<dbReference type="AlphaFoldDB" id="A0A7S1C8B5"/>
<dbReference type="SUPFAM" id="SSF56801">
    <property type="entry name" value="Acetyl-CoA synthetase-like"/>
    <property type="match status" value="1"/>
</dbReference>
<dbReference type="PANTHER" id="PTHR24095:SF14">
    <property type="entry name" value="ACETYL-COENZYME A SYNTHETASE 1"/>
    <property type="match status" value="1"/>
</dbReference>
<gene>
    <name evidence="9" type="ORF">BSP0115_LOCUS5691</name>
</gene>
<comment type="similarity">
    <text evidence="1 5">Belongs to the ATP-dependent AMP-binding enzyme family.</text>
</comment>
<evidence type="ECO:0000256" key="4">
    <source>
        <dbReference type="ARBA" id="ARBA00022840"/>
    </source>
</evidence>
<protein>
    <recommendedName>
        <fullName evidence="5">Acetyl-coenzyme A synthetase</fullName>
        <ecNumber evidence="5">6.2.1.1</ecNumber>
    </recommendedName>
</protein>
<dbReference type="Pfam" id="PF16177">
    <property type="entry name" value="ACAS_N"/>
    <property type="match status" value="1"/>
</dbReference>
<dbReference type="FunFam" id="3.40.50.12780:FF:000001">
    <property type="entry name" value="Acetyl-coenzyme A synthetase"/>
    <property type="match status" value="1"/>
</dbReference>
<dbReference type="InterPro" id="IPR000873">
    <property type="entry name" value="AMP-dep_synth/lig_dom"/>
</dbReference>
<dbReference type="PANTHER" id="PTHR24095">
    <property type="entry name" value="ACETYL-COENZYME A SYNTHETASE"/>
    <property type="match status" value="1"/>
</dbReference>
<evidence type="ECO:0000259" key="7">
    <source>
        <dbReference type="Pfam" id="PF13193"/>
    </source>
</evidence>
<proteinExistence type="inferred from homology"/>
<evidence type="ECO:0000256" key="1">
    <source>
        <dbReference type="ARBA" id="ARBA00006432"/>
    </source>
</evidence>
<dbReference type="FunFam" id="3.30.300.30:FF:000004">
    <property type="entry name" value="Acetyl-coenzyme A synthetase"/>
    <property type="match status" value="1"/>
</dbReference>
<feature type="domain" description="Acetyl-coenzyme A synthetase N-terminal" evidence="8">
    <location>
        <begin position="1"/>
        <end position="54"/>
    </location>
</feature>
<dbReference type="EC" id="6.2.1.1" evidence="5"/>
<feature type="domain" description="AMP-dependent synthetase/ligase" evidence="6">
    <location>
        <begin position="56"/>
        <end position="444"/>
    </location>
</feature>
<dbReference type="GO" id="GO:0005524">
    <property type="term" value="F:ATP binding"/>
    <property type="evidence" value="ECO:0007669"/>
    <property type="project" value="UniProtKB-UniRule"/>
</dbReference>
<dbReference type="InterPro" id="IPR042099">
    <property type="entry name" value="ANL_N_sf"/>
</dbReference>
<dbReference type="NCBIfam" id="TIGR02188">
    <property type="entry name" value="Ac_CoA_lig_AcsA"/>
    <property type="match status" value="1"/>
</dbReference>
<keyword evidence="3 5" id="KW-0547">Nucleotide-binding</keyword>
<dbReference type="InterPro" id="IPR025110">
    <property type="entry name" value="AMP-bd_C"/>
</dbReference>
<dbReference type="InterPro" id="IPR032387">
    <property type="entry name" value="ACAS_N"/>
</dbReference>
<accession>A0A7S1C8B5</accession>
<dbReference type="GO" id="GO:0016208">
    <property type="term" value="F:AMP binding"/>
    <property type="evidence" value="ECO:0007669"/>
    <property type="project" value="InterPro"/>
</dbReference>
<dbReference type="NCBIfam" id="NF001208">
    <property type="entry name" value="PRK00174.1"/>
    <property type="match status" value="1"/>
</dbReference>
<dbReference type="InterPro" id="IPR045851">
    <property type="entry name" value="AMP-bd_C_sf"/>
</dbReference>
<evidence type="ECO:0000259" key="8">
    <source>
        <dbReference type="Pfam" id="PF16177"/>
    </source>
</evidence>
<evidence type="ECO:0000256" key="2">
    <source>
        <dbReference type="ARBA" id="ARBA00022598"/>
    </source>
</evidence>